<comment type="similarity">
    <text evidence="4">Belongs to the 1-acyl-sn-glycerol-3-phosphate acyltransferase family.</text>
</comment>
<dbReference type="EMBL" id="CM001887">
    <property type="protein sequence ID" value="EOY32650.1"/>
    <property type="molecule type" value="Genomic_DNA"/>
</dbReference>
<protein>
    <recommendedName>
        <fullName evidence="5">1-acylglycerol-3-phosphate O-acyltransferase</fullName>
        <ecNumber evidence="5">2.3.1.51</ecNumber>
    </recommendedName>
</protein>
<dbReference type="Pfam" id="PF16076">
    <property type="entry name" value="Acyltransf_C"/>
    <property type="match status" value="1"/>
</dbReference>
<keyword evidence="11" id="KW-1185">Reference proteome</keyword>
<comment type="pathway">
    <text evidence="3">Lipid metabolism.</text>
</comment>
<evidence type="ECO:0000259" key="9">
    <source>
        <dbReference type="SMART" id="SM00563"/>
    </source>
</evidence>
<comment type="pathway">
    <text evidence="2">Phospholipid metabolism; CDP-diacylglycerol biosynthesis; CDP-diacylglycerol from sn-glycerol 3-phosphate: step 2/3.</text>
</comment>
<keyword evidence="6" id="KW-0808">Transferase</keyword>
<dbReference type="GO" id="GO:0003841">
    <property type="term" value="F:1-acylglycerol-3-phosphate O-acyltransferase activity"/>
    <property type="evidence" value="ECO:0000318"/>
    <property type="project" value="GO_Central"/>
</dbReference>
<dbReference type="InterPro" id="IPR002123">
    <property type="entry name" value="Plipid/glycerol_acylTrfase"/>
</dbReference>
<feature type="transmembrane region" description="Helical" evidence="8">
    <location>
        <begin position="6"/>
        <end position="34"/>
    </location>
</feature>
<sequence length="379" mass="43431">MAIPAALVVVPVGVLFILSGLIVNLIQAVLLVLLRPLSKSLYRRTNKVIVELLWLELIWLIDWWASIKIDLYTDAATFQLMGKEHALVICNHRSDIDWLVGWVLAQRSSCLGSALAIIKRSAKFLPIIGWSMWFSDYVFLERSWAKDKETLKFGFKQLEDFPMPFWLALFVEGTRFTQAKLLLAQDYATSKGLPIPRNVLIPRTKGFVSAVYHMRSFVPVIYDCTVAIPKNQPPPTMLRMFRGQPSVVNLQIRRHLMQELPETIDGIAQWCKDIFVTKDAMLEKYFTTDAFSDLEYQDIGRPKKSLIVVISWSCLLLLGIIKLFQWFSFLASWEVIAFSVTFLVIVTIVMQILIHSSESKRSTPPKVFQVDSIKEKLLC</sequence>
<accession>A0A061GS62</accession>
<dbReference type="GO" id="GO:0012505">
    <property type="term" value="C:endomembrane system"/>
    <property type="evidence" value="ECO:0000318"/>
    <property type="project" value="GO_Central"/>
</dbReference>
<proteinExistence type="inferred from homology"/>
<comment type="catalytic activity">
    <reaction evidence="1">
        <text>a 1-acyl-sn-glycero-3-phosphate + an acyl-CoA = a 1,2-diacyl-sn-glycero-3-phosphate + CoA</text>
        <dbReference type="Rhea" id="RHEA:19709"/>
        <dbReference type="ChEBI" id="CHEBI:57287"/>
        <dbReference type="ChEBI" id="CHEBI:57970"/>
        <dbReference type="ChEBI" id="CHEBI:58342"/>
        <dbReference type="ChEBI" id="CHEBI:58608"/>
        <dbReference type="EC" id="2.3.1.51"/>
    </reaction>
</comment>
<dbReference type="Proteomes" id="UP000026915">
    <property type="component" value="Chromosome 9"/>
</dbReference>
<dbReference type="SMART" id="SM00563">
    <property type="entry name" value="PlsC"/>
    <property type="match status" value="1"/>
</dbReference>
<keyword evidence="7 10" id="KW-0012">Acyltransferase</keyword>
<dbReference type="EC" id="2.3.1.51" evidence="5"/>
<keyword evidence="8" id="KW-0472">Membrane</keyword>
<dbReference type="SUPFAM" id="SSF69593">
    <property type="entry name" value="Glycerol-3-phosphate (1)-acyltransferase"/>
    <property type="match status" value="1"/>
</dbReference>
<dbReference type="InterPro" id="IPR032098">
    <property type="entry name" value="Acyltransf_C"/>
</dbReference>
<dbReference type="OMA" id="ADGISQW"/>
<feature type="transmembrane region" description="Helical" evidence="8">
    <location>
        <begin position="306"/>
        <end position="329"/>
    </location>
</feature>
<dbReference type="HOGENOM" id="CLU_041844_5_0_1"/>
<dbReference type="STRING" id="3641.A0A061GS62"/>
<dbReference type="Pfam" id="PF01553">
    <property type="entry name" value="Acyltransferase"/>
    <property type="match status" value="1"/>
</dbReference>
<dbReference type="CDD" id="cd07990">
    <property type="entry name" value="LPLAT_LCLAT1-like"/>
    <property type="match status" value="1"/>
</dbReference>
<evidence type="ECO:0000313" key="11">
    <source>
        <dbReference type="Proteomes" id="UP000026915"/>
    </source>
</evidence>
<dbReference type="PANTHER" id="PTHR10983">
    <property type="entry name" value="1-ACYLGLYCEROL-3-PHOSPHATE ACYLTRANSFERASE-RELATED"/>
    <property type="match status" value="1"/>
</dbReference>
<dbReference type="AlphaFoldDB" id="A0A061GS62"/>
<evidence type="ECO:0000256" key="2">
    <source>
        <dbReference type="ARBA" id="ARBA00004728"/>
    </source>
</evidence>
<feature type="transmembrane region" description="Helical" evidence="8">
    <location>
        <begin position="335"/>
        <end position="354"/>
    </location>
</feature>
<name>A0A061GS62_THECC</name>
<organism evidence="10 11">
    <name type="scientific">Theobroma cacao</name>
    <name type="common">Cacao</name>
    <name type="synonym">Cocoa</name>
    <dbReference type="NCBI Taxonomy" id="3641"/>
    <lineage>
        <taxon>Eukaryota</taxon>
        <taxon>Viridiplantae</taxon>
        <taxon>Streptophyta</taxon>
        <taxon>Embryophyta</taxon>
        <taxon>Tracheophyta</taxon>
        <taxon>Spermatophyta</taxon>
        <taxon>Magnoliopsida</taxon>
        <taxon>eudicotyledons</taxon>
        <taxon>Gunneridae</taxon>
        <taxon>Pentapetalae</taxon>
        <taxon>rosids</taxon>
        <taxon>malvids</taxon>
        <taxon>Malvales</taxon>
        <taxon>Malvaceae</taxon>
        <taxon>Byttnerioideae</taxon>
        <taxon>Theobroma</taxon>
    </lineage>
</organism>
<evidence type="ECO:0000256" key="3">
    <source>
        <dbReference type="ARBA" id="ARBA00005189"/>
    </source>
</evidence>
<dbReference type="UniPathway" id="UPA00557">
    <property type="reaction ID" value="UER00613"/>
</dbReference>
<evidence type="ECO:0000256" key="4">
    <source>
        <dbReference type="ARBA" id="ARBA00008655"/>
    </source>
</evidence>
<gene>
    <name evidence="10" type="ORF">TCM_040671</name>
</gene>
<dbReference type="Gramene" id="EOY32650">
    <property type="protein sequence ID" value="EOY32650"/>
    <property type="gene ID" value="TCM_040671"/>
</dbReference>
<dbReference type="PANTHER" id="PTHR10983:SF55">
    <property type="entry name" value="1-ACYL-SN-GLYCEROL-3-PHOSPHATE ACYLTRANSFERASE 3"/>
    <property type="match status" value="1"/>
</dbReference>
<evidence type="ECO:0000256" key="1">
    <source>
        <dbReference type="ARBA" id="ARBA00001141"/>
    </source>
</evidence>
<evidence type="ECO:0000256" key="7">
    <source>
        <dbReference type="ARBA" id="ARBA00023315"/>
    </source>
</evidence>
<keyword evidence="8" id="KW-0812">Transmembrane</keyword>
<dbReference type="FunCoup" id="A0A061GS62">
    <property type="interactions" value="643"/>
</dbReference>
<evidence type="ECO:0000313" key="10">
    <source>
        <dbReference type="EMBL" id="EOY32650.1"/>
    </source>
</evidence>
<dbReference type="InParanoid" id="A0A061GS62"/>
<reference evidence="10 11" key="1">
    <citation type="journal article" date="2013" name="Genome Biol.">
        <title>The genome sequence of the most widely cultivated cacao type and its use to identify candidate genes regulating pod color.</title>
        <authorList>
            <person name="Motamayor J.C."/>
            <person name="Mockaitis K."/>
            <person name="Schmutz J."/>
            <person name="Haiminen N."/>
            <person name="Iii D.L."/>
            <person name="Cornejo O."/>
            <person name="Findley S.D."/>
            <person name="Zheng P."/>
            <person name="Utro F."/>
            <person name="Royaert S."/>
            <person name="Saski C."/>
            <person name="Jenkins J."/>
            <person name="Podicheti R."/>
            <person name="Zhao M."/>
            <person name="Scheffler B.E."/>
            <person name="Stack J.C."/>
            <person name="Feltus F.A."/>
            <person name="Mustiga G.M."/>
            <person name="Amores F."/>
            <person name="Phillips W."/>
            <person name="Marelli J.P."/>
            <person name="May G.D."/>
            <person name="Shapiro H."/>
            <person name="Ma J."/>
            <person name="Bustamante C.D."/>
            <person name="Schnell R.J."/>
            <person name="Main D."/>
            <person name="Gilbert D."/>
            <person name="Parida L."/>
            <person name="Kuhn D.N."/>
        </authorList>
    </citation>
    <scope>NUCLEOTIDE SEQUENCE [LARGE SCALE GENOMIC DNA]</scope>
    <source>
        <strain evidence="11">cv. Matina 1-6</strain>
    </source>
</reference>
<dbReference type="eggNOG" id="KOG1505">
    <property type="taxonomic scope" value="Eukaryota"/>
</dbReference>
<dbReference type="GO" id="GO:0016024">
    <property type="term" value="P:CDP-diacylglycerol biosynthetic process"/>
    <property type="evidence" value="ECO:0007669"/>
    <property type="project" value="UniProtKB-UniPathway"/>
</dbReference>
<evidence type="ECO:0000256" key="5">
    <source>
        <dbReference type="ARBA" id="ARBA00013211"/>
    </source>
</evidence>
<keyword evidence="8" id="KW-1133">Transmembrane helix</keyword>
<feature type="domain" description="Phospholipid/glycerol acyltransferase" evidence="9">
    <location>
        <begin position="86"/>
        <end position="208"/>
    </location>
</feature>
<evidence type="ECO:0000256" key="6">
    <source>
        <dbReference type="ARBA" id="ARBA00022679"/>
    </source>
</evidence>
<evidence type="ECO:0000256" key="8">
    <source>
        <dbReference type="SAM" id="Phobius"/>
    </source>
</evidence>